<evidence type="ECO:0000256" key="1">
    <source>
        <dbReference type="ARBA" id="ARBA00012689"/>
    </source>
</evidence>
<dbReference type="GO" id="GO:0016020">
    <property type="term" value="C:membrane"/>
    <property type="evidence" value="ECO:0007669"/>
    <property type="project" value="InterPro"/>
</dbReference>
<dbReference type="AlphaFoldDB" id="V4B2G1"/>
<evidence type="ECO:0000256" key="5">
    <source>
        <dbReference type="ARBA" id="ARBA00023002"/>
    </source>
</evidence>
<dbReference type="PANTHER" id="PTHR10680:SF14">
    <property type="entry name" value="PEPTIDYL-GLYCINE ALPHA-AMIDATING MONOOXYGENASE"/>
    <property type="match status" value="1"/>
</dbReference>
<evidence type="ECO:0000256" key="9">
    <source>
        <dbReference type="ARBA" id="ARBA00023180"/>
    </source>
</evidence>
<feature type="chain" id="PRO_5004717409" description="peptidylglycine monooxygenase" evidence="13">
    <location>
        <begin position="22"/>
        <end position="359"/>
    </location>
</feature>
<dbReference type="InterPro" id="IPR014784">
    <property type="entry name" value="Cu2_ascorb_mOase-like_C"/>
</dbReference>
<dbReference type="RefSeq" id="XP_009048676.1">
    <property type="nucleotide sequence ID" value="XM_009050428.1"/>
</dbReference>
<keyword evidence="7" id="KW-0503">Monooxygenase</keyword>
<keyword evidence="9" id="KW-0325">Glycoprotein</keyword>
<feature type="binding site" evidence="11">
    <location>
        <position position="73"/>
    </location>
    <ligand>
        <name>Cu(2+)</name>
        <dbReference type="ChEBI" id="CHEBI:29036"/>
        <label>1</label>
        <note>catalytic</note>
    </ligand>
</feature>
<dbReference type="Pfam" id="PF03712">
    <property type="entry name" value="Cu2_monoox_C"/>
    <property type="match status" value="1"/>
</dbReference>
<accession>V4B2G1</accession>
<dbReference type="HOGENOM" id="CLU_051564_0_0_1"/>
<feature type="binding site" evidence="11">
    <location>
        <position position="146"/>
    </location>
    <ligand>
        <name>Cu(2+)</name>
        <dbReference type="ChEBI" id="CHEBI:29036"/>
        <label>1</label>
        <note>catalytic</note>
    </ligand>
</feature>
<dbReference type="GO" id="GO:0006518">
    <property type="term" value="P:peptide metabolic process"/>
    <property type="evidence" value="ECO:0007669"/>
    <property type="project" value="InterPro"/>
</dbReference>
<feature type="binding site" evidence="11">
    <location>
        <position position="216"/>
    </location>
    <ligand>
        <name>Cu(2+)</name>
        <dbReference type="ChEBI" id="CHEBI:29036"/>
        <label>1</label>
        <note>catalytic</note>
    </ligand>
</feature>
<dbReference type="SUPFAM" id="SSF49742">
    <property type="entry name" value="PHM/PNGase F"/>
    <property type="match status" value="2"/>
</dbReference>
<dbReference type="InterPro" id="IPR020611">
    <property type="entry name" value="Cu2_ascorb_mOase_CS-1"/>
</dbReference>
<dbReference type="PRINTS" id="PR00790">
    <property type="entry name" value="PAMONOXGNASE"/>
</dbReference>
<feature type="domain" description="Copper type II ascorbate-dependent monooxygenase N-terminal" evidence="14">
    <location>
        <begin position="32"/>
        <end position="149"/>
    </location>
</feature>
<comment type="cofactor">
    <cofactor evidence="11">
        <name>Cu(2+)</name>
        <dbReference type="ChEBI" id="CHEBI:29036"/>
    </cofactor>
    <text evidence="11">Binds 2 Cu(2+) ions per subunit.</text>
</comment>
<evidence type="ECO:0000256" key="4">
    <source>
        <dbReference type="ARBA" id="ARBA00022833"/>
    </source>
</evidence>
<dbReference type="KEGG" id="lgi:LOTGIDRAFT_157833"/>
<feature type="disulfide bond" evidence="12">
    <location>
        <begin position="265"/>
        <end position="287"/>
    </location>
</feature>
<feature type="binding site" evidence="11">
    <location>
        <position position="286"/>
    </location>
    <ligand>
        <name>Cu(2+)</name>
        <dbReference type="ChEBI" id="CHEBI:29036"/>
        <label>1</label>
        <note>catalytic</note>
    </ligand>
</feature>
<feature type="disulfide bond" evidence="12">
    <location>
        <begin position="48"/>
        <end position="92"/>
    </location>
</feature>
<gene>
    <name evidence="16" type="ORF">LOTGIDRAFT_157833</name>
</gene>
<dbReference type="EC" id="1.14.17.3" evidence="1"/>
<dbReference type="Pfam" id="PF01082">
    <property type="entry name" value="Cu2_monooxygen"/>
    <property type="match status" value="1"/>
</dbReference>
<evidence type="ECO:0000256" key="7">
    <source>
        <dbReference type="ARBA" id="ARBA00023033"/>
    </source>
</evidence>
<keyword evidence="8 12" id="KW-1015">Disulfide bond</keyword>
<evidence type="ECO:0000256" key="8">
    <source>
        <dbReference type="ARBA" id="ARBA00023157"/>
    </source>
</evidence>
<name>V4B2G1_LOTGI</name>
<reference evidence="16 17" key="1">
    <citation type="journal article" date="2013" name="Nature">
        <title>Insights into bilaterian evolution from three spiralian genomes.</title>
        <authorList>
            <person name="Simakov O."/>
            <person name="Marletaz F."/>
            <person name="Cho S.J."/>
            <person name="Edsinger-Gonzales E."/>
            <person name="Havlak P."/>
            <person name="Hellsten U."/>
            <person name="Kuo D.H."/>
            <person name="Larsson T."/>
            <person name="Lv J."/>
            <person name="Arendt D."/>
            <person name="Savage R."/>
            <person name="Osoegawa K."/>
            <person name="de Jong P."/>
            <person name="Grimwood J."/>
            <person name="Chapman J.A."/>
            <person name="Shapiro H."/>
            <person name="Aerts A."/>
            <person name="Otillar R.P."/>
            <person name="Terry A.Y."/>
            <person name="Boore J.L."/>
            <person name="Grigoriev I.V."/>
            <person name="Lindberg D.R."/>
            <person name="Seaver E.C."/>
            <person name="Weisblat D.A."/>
            <person name="Putnam N.H."/>
            <person name="Rokhsar D.S."/>
        </authorList>
    </citation>
    <scope>NUCLEOTIDE SEQUENCE [LARGE SCALE GENOMIC DNA]</scope>
</reference>
<evidence type="ECO:0000256" key="10">
    <source>
        <dbReference type="ARBA" id="ARBA00048431"/>
    </source>
</evidence>
<evidence type="ECO:0000256" key="11">
    <source>
        <dbReference type="PIRSR" id="PIRSR600720-2"/>
    </source>
</evidence>
<keyword evidence="5" id="KW-0560">Oxidoreductase</keyword>
<organism evidence="16 17">
    <name type="scientific">Lottia gigantea</name>
    <name type="common">Giant owl limpet</name>
    <dbReference type="NCBI Taxonomy" id="225164"/>
    <lineage>
        <taxon>Eukaryota</taxon>
        <taxon>Metazoa</taxon>
        <taxon>Spiralia</taxon>
        <taxon>Lophotrochozoa</taxon>
        <taxon>Mollusca</taxon>
        <taxon>Gastropoda</taxon>
        <taxon>Patellogastropoda</taxon>
        <taxon>Lottioidea</taxon>
        <taxon>Lottiidae</taxon>
        <taxon>Lottia</taxon>
    </lineage>
</organism>
<dbReference type="Gene3D" id="2.60.120.230">
    <property type="match status" value="1"/>
</dbReference>
<evidence type="ECO:0000256" key="2">
    <source>
        <dbReference type="ARBA" id="ARBA00022723"/>
    </source>
</evidence>
<dbReference type="InterPro" id="IPR000720">
    <property type="entry name" value="PHM/PAL"/>
</dbReference>
<evidence type="ECO:0000256" key="6">
    <source>
        <dbReference type="ARBA" id="ARBA00023008"/>
    </source>
</evidence>
<evidence type="ECO:0000256" key="13">
    <source>
        <dbReference type="SAM" id="SignalP"/>
    </source>
</evidence>
<evidence type="ECO:0000256" key="12">
    <source>
        <dbReference type="PIRSR" id="PIRSR600720-3"/>
    </source>
</evidence>
<evidence type="ECO:0000256" key="3">
    <source>
        <dbReference type="ARBA" id="ARBA00022729"/>
    </source>
</evidence>
<dbReference type="GeneID" id="20237511"/>
<keyword evidence="6 11" id="KW-0186">Copper</keyword>
<feature type="disulfide bond" evidence="12">
    <location>
        <begin position="198"/>
        <end position="306"/>
    </location>
</feature>
<dbReference type="InterPro" id="IPR024548">
    <property type="entry name" value="Cu2_monoox_C"/>
</dbReference>
<evidence type="ECO:0000313" key="16">
    <source>
        <dbReference type="EMBL" id="ESP00557.1"/>
    </source>
</evidence>
<feature type="signal peptide" evidence="13">
    <location>
        <begin position="1"/>
        <end position="21"/>
    </location>
</feature>
<dbReference type="GO" id="GO:0005576">
    <property type="term" value="C:extracellular region"/>
    <property type="evidence" value="ECO:0007669"/>
    <property type="project" value="TreeGrafter"/>
</dbReference>
<keyword evidence="3 13" id="KW-0732">Signal</keyword>
<feature type="domain" description="Copper type II ascorbate-dependent monooxygenase C-terminal" evidence="15">
    <location>
        <begin position="173"/>
        <end position="315"/>
    </location>
</feature>
<keyword evidence="17" id="KW-1185">Reference proteome</keyword>
<evidence type="ECO:0000259" key="14">
    <source>
        <dbReference type="Pfam" id="PF01082"/>
    </source>
</evidence>
<dbReference type="EMBL" id="KB200701">
    <property type="protein sequence ID" value="ESP00557.1"/>
    <property type="molecule type" value="Genomic_DNA"/>
</dbReference>
<dbReference type="Proteomes" id="UP000030746">
    <property type="component" value="Unassembled WGS sequence"/>
</dbReference>
<dbReference type="GO" id="GO:0005507">
    <property type="term" value="F:copper ion binding"/>
    <property type="evidence" value="ECO:0007669"/>
    <property type="project" value="InterPro"/>
</dbReference>
<feature type="binding site" evidence="11">
    <location>
        <position position="74"/>
    </location>
    <ligand>
        <name>Cu(2+)</name>
        <dbReference type="ChEBI" id="CHEBI:29036"/>
        <label>1</label>
        <note>catalytic</note>
    </ligand>
</feature>
<dbReference type="InterPro" id="IPR008977">
    <property type="entry name" value="PHM/PNGase_F_dom_sf"/>
</dbReference>
<dbReference type="Gene3D" id="2.60.120.310">
    <property type="entry name" value="Copper type II, ascorbate-dependent monooxygenase, N-terminal domain"/>
    <property type="match status" value="1"/>
</dbReference>
<dbReference type="GO" id="GO:0004504">
    <property type="term" value="F:peptidylglycine monooxygenase activity"/>
    <property type="evidence" value="ECO:0007669"/>
    <property type="project" value="UniProtKB-EC"/>
</dbReference>
<feature type="disulfide bond" evidence="12">
    <location>
        <begin position="80"/>
        <end position="104"/>
    </location>
</feature>
<evidence type="ECO:0000313" key="17">
    <source>
        <dbReference type="Proteomes" id="UP000030746"/>
    </source>
</evidence>
<keyword evidence="2 11" id="KW-0479">Metal-binding</keyword>
<dbReference type="OMA" id="QAGYYVM"/>
<dbReference type="OrthoDB" id="10044505at2759"/>
<dbReference type="InterPro" id="IPR000323">
    <property type="entry name" value="Cu2_ascorb_mOase_N"/>
</dbReference>
<sequence>MDLTVGYISLCVVFGIVSVITQDVDHKVYNLTIRMPNVISPRPDALVCHGIKLDPEETYVVSYIPHASADVAHHMMVFGCILPASHEPSWLCNENHEDFETEVCGKGEKQVVFAWALDAPSFQFPDGVGLRLSGTTGVNYIVIQLHYKHIFPPGRTDNSGVTLQMTRERQPKQAGFYVIGTHGYIPPKQRAFTMETACKYENEYPIYPIGYRTHSHNLGVVTSGYRIRDGTWIEIGRMSPQLPETFYNVTNHVEVRPGDVLAARCTMNSVKRTHNTHIGPTNADEMCNFYVLYYTYWKPNLQAQFCFRNAQDFHWNDYFENIPDTASSLVGIKGVDKVRKMFDLHPPLAPSSRLWHDTM</sequence>
<protein>
    <recommendedName>
        <fullName evidence="1">peptidylglycine monooxygenase</fullName>
        <ecNumber evidence="1">1.14.17.3</ecNumber>
    </recommendedName>
</protein>
<keyword evidence="4" id="KW-0862">Zinc</keyword>
<feature type="binding site" evidence="11">
    <location>
        <position position="214"/>
    </location>
    <ligand>
        <name>Cu(2+)</name>
        <dbReference type="ChEBI" id="CHEBI:29036"/>
        <label>1</label>
        <note>catalytic</note>
    </ligand>
</feature>
<dbReference type="CTD" id="20237511"/>
<evidence type="ECO:0000259" key="15">
    <source>
        <dbReference type="Pfam" id="PF03712"/>
    </source>
</evidence>
<dbReference type="InterPro" id="IPR036939">
    <property type="entry name" value="Cu2_ascorb_mOase_N_sf"/>
</dbReference>
<comment type="catalytic activity">
    <reaction evidence="10">
        <text>a [peptide]-C-terminal glycine + 2 L-ascorbate + O2 = a [peptide]-C-terminal (2S)-2-hydroxyglycine + 2 monodehydro-L-ascorbate radical + H2O</text>
        <dbReference type="Rhea" id="RHEA:21452"/>
        <dbReference type="Rhea" id="RHEA-COMP:13486"/>
        <dbReference type="Rhea" id="RHEA-COMP:15321"/>
        <dbReference type="ChEBI" id="CHEBI:15377"/>
        <dbReference type="ChEBI" id="CHEBI:15379"/>
        <dbReference type="ChEBI" id="CHEBI:38290"/>
        <dbReference type="ChEBI" id="CHEBI:59513"/>
        <dbReference type="ChEBI" id="CHEBI:137000"/>
        <dbReference type="ChEBI" id="CHEBI:142768"/>
        <dbReference type="EC" id="1.14.17.3"/>
    </reaction>
</comment>
<dbReference type="PROSITE" id="PS00084">
    <property type="entry name" value="CU2_MONOOXYGENASE_1"/>
    <property type="match status" value="1"/>
</dbReference>
<dbReference type="PANTHER" id="PTHR10680">
    <property type="entry name" value="PEPTIDYL-GLYCINE ALPHA-AMIDATING MONOOXYGENASE"/>
    <property type="match status" value="1"/>
</dbReference>
<proteinExistence type="predicted"/>